<dbReference type="EMBL" id="FOCL01000002">
    <property type="protein sequence ID" value="SEN24385.1"/>
    <property type="molecule type" value="Genomic_DNA"/>
</dbReference>
<keyword evidence="2" id="KW-1185">Reference proteome</keyword>
<dbReference type="Gene3D" id="2.40.30.10">
    <property type="entry name" value="Translation factors"/>
    <property type="match status" value="1"/>
</dbReference>
<evidence type="ECO:0000313" key="1">
    <source>
        <dbReference type="EMBL" id="SEN24385.1"/>
    </source>
</evidence>
<evidence type="ECO:0000313" key="2">
    <source>
        <dbReference type="Proteomes" id="UP000198942"/>
    </source>
</evidence>
<protein>
    <submittedName>
        <fullName evidence="1">Uncharacterized protein</fullName>
    </submittedName>
</protein>
<name>A0A1H8EY35_9SPHI</name>
<sequence length="104" mass="11500">MGYFLLLYLSMQNTAQFLLQDWFNLTGRGLVIAGQITPGQIACGDFVCLNDDLIKIKSVEIGDKSPCDFFIGLILDIKDQSDVVPSLNKLKGKNLFVLTLTTVN</sequence>
<proteinExistence type="predicted"/>
<dbReference type="InterPro" id="IPR009000">
    <property type="entry name" value="Transl_B-barrel_sf"/>
</dbReference>
<dbReference type="Proteomes" id="UP000198942">
    <property type="component" value="Unassembled WGS sequence"/>
</dbReference>
<organism evidence="1 2">
    <name type="scientific">Mucilaginibacter gossypiicola</name>
    <dbReference type="NCBI Taxonomy" id="551995"/>
    <lineage>
        <taxon>Bacteria</taxon>
        <taxon>Pseudomonadati</taxon>
        <taxon>Bacteroidota</taxon>
        <taxon>Sphingobacteriia</taxon>
        <taxon>Sphingobacteriales</taxon>
        <taxon>Sphingobacteriaceae</taxon>
        <taxon>Mucilaginibacter</taxon>
    </lineage>
</organism>
<dbReference type="SUPFAM" id="SSF50447">
    <property type="entry name" value="Translation proteins"/>
    <property type="match status" value="1"/>
</dbReference>
<reference evidence="2" key="1">
    <citation type="submission" date="2016-10" db="EMBL/GenBank/DDBJ databases">
        <authorList>
            <person name="Varghese N."/>
            <person name="Submissions S."/>
        </authorList>
    </citation>
    <scope>NUCLEOTIDE SEQUENCE [LARGE SCALE GENOMIC DNA]</scope>
    <source>
        <strain evidence="2">Gh-48</strain>
    </source>
</reference>
<accession>A0A1H8EY35</accession>
<gene>
    <name evidence="1" type="ORF">SAMN05192574_102888</name>
</gene>
<dbReference type="AlphaFoldDB" id="A0A1H8EY35"/>